<protein>
    <submittedName>
        <fullName evidence="1">Uncharacterized protein</fullName>
    </submittedName>
</protein>
<comment type="caution">
    <text evidence="1">The sequence shown here is derived from an EMBL/GenBank/DDBJ whole genome shotgun (WGS) entry which is preliminary data.</text>
</comment>
<gene>
    <name evidence="1" type="ORF">BN2476_460082</name>
</gene>
<sequence length="104" mass="12038">MLLRSVFFALSFSVYEALREMHICTRDLAHPATRRASRRAFAITRAVLLISSARPSWLWHDDREQSIEVVHQRRMFGCGDVRKPDSRAASTNIRNARKLRKTVA</sequence>
<dbReference type="AlphaFoldDB" id="A0A1N7SCU7"/>
<evidence type="ECO:0000313" key="2">
    <source>
        <dbReference type="Proteomes" id="UP000195569"/>
    </source>
</evidence>
<organism evidence="1 2">
    <name type="scientific">Paraburkholderia piptadeniae</name>
    <dbReference type="NCBI Taxonomy" id="1701573"/>
    <lineage>
        <taxon>Bacteria</taxon>
        <taxon>Pseudomonadati</taxon>
        <taxon>Pseudomonadota</taxon>
        <taxon>Betaproteobacteria</taxon>
        <taxon>Burkholderiales</taxon>
        <taxon>Burkholderiaceae</taxon>
        <taxon>Paraburkholderia</taxon>
    </lineage>
</organism>
<dbReference type="EMBL" id="CYGY02000046">
    <property type="protein sequence ID" value="SIT45196.1"/>
    <property type="molecule type" value="Genomic_DNA"/>
</dbReference>
<keyword evidence="2" id="KW-1185">Reference proteome</keyword>
<dbReference type="Proteomes" id="UP000195569">
    <property type="component" value="Unassembled WGS sequence"/>
</dbReference>
<reference evidence="1" key="1">
    <citation type="submission" date="2016-12" db="EMBL/GenBank/DDBJ databases">
        <authorList>
            <person name="Moulin L."/>
        </authorList>
    </citation>
    <scope>NUCLEOTIDE SEQUENCE [LARGE SCALE GENOMIC DNA]</scope>
    <source>
        <strain evidence="1">STM 7183</strain>
    </source>
</reference>
<accession>A0A1N7SCU7</accession>
<name>A0A1N7SCU7_9BURK</name>
<evidence type="ECO:0000313" key="1">
    <source>
        <dbReference type="EMBL" id="SIT45196.1"/>
    </source>
</evidence>
<proteinExistence type="predicted"/>